<dbReference type="EMBL" id="LPXH01000034">
    <property type="protein sequence ID" value="KUF39802.1"/>
    <property type="molecule type" value="Genomic_DNA"/>
</dbReference>
<keyword evidence="1" id="KW-1133">Transmembrane helix</keyword>
<evidence type="ECO:0000313" key="4">
    <source>
        <dbReference type="Proteomes" id="UP000053300"/>
    </source>
</evidence>
<dbReference type="KEGG" id="cke:B5M06_02115"/>
<reference evidence="3 4" key="1">
    <citation type="submission" date="2015-12" db="EMBL/GenBank/DDBJ databases">
        <title>Complete genome sequence of a multi-drug resistant strain Acidovorax sp. 12322-1.</title>
        <authorList>
            <person name="Ming D."/>
            <person name="Wang M."/>
            <person name="Hu S."/>
            <person name="Zhou Y."/>
            <person name="Jiang T."/>
        </authorList>
    </citation>
    <scope>NUCLEOTIDE SEQUENCE [LARGE SCALE GENOMIC DNA]</scope>
    <source>
        <strain evidence="3 4">12322-1</strain>
    </source>
</reference>
<proteinExistence type="predicted"/>
<dbReference type="Proteomes" id="UP000053300">
    <property type="component" value="Unassembled WGS sequence"/>
</dbReference>
<accession>A0A1V0BBC2</accession>
<accession>A0A0W7YXH8</accession>
<dbReference type="OrthoDB" id="9133279at2"/>
<sequence>MRGATRHSQRGLSFIGFVVIAVLAVAVFAIGGQSLPILLEYQSAQKAATKAAREGDTVSEVRAVFDRAAQIDDITTISGKDLEISKVNDRVVVGFEYERSVPLVGPAYLVYRFNYQTK</sequence>
<dbReference type="GeneID" id="83038108"/>
<evidence type="ECO:0000256" key="1">
    <source>
        <dbReference type="SAM" id="Phobius"/>
    </source>
</evidence>
<keyword evidence="1" id="KW-0472">Membrane</keyword>
<dbReference type="InterPro" id="IPR032314">
    <property type="entry name" value="DUF4845"/>
</dbReference>
<name>A0A0W7YXH8_9BURK</name>
<keyword evidence="1" id="KW-0812">Transmembrane</keyword>
<feature type="transmembrane region" description="Helical" evidence="1">
    <location>
        <begin position="12"/>
        <end position="32"/>
    </location>
</feature>
<evidence type="ECO:0000313" key="5">
    <source>
        <dbReference type="Proteomes" id="UP000242792"/>
    </source>
</evidence>
<evidence type="ECO:0000313" key="3">
    <source>
        <dbReference type="EMBL" id="KUF39802.1"/>
    </source>
</evidence>
<keyword evidence="4" id="KW-1185">Reference proteome</keyword>
<gene>
    <name evidence="3" type="ORF">AS359_13210</name>
    <name evidence="2" type="ORF">B5M06_02115</name>
</gene>
<dbReference type="AlphaFoldDB" id="A0A0W7YXH8"/>
<dbReference type="Proteomes" id="UP000242792">
    <property type="component" value="Chromosome"/>
</dbReference>
<dbReference type="EMBL" id="CP020121">
    <property type="protein sequence ID" value="AQZ97236.1"/>
    <property type="molecule type" value="Genomic_DNA"/>
</dbReference>
<protein>
    <submittedName>
        <fullName evidence="2">DUF4845 domain-containing protein</fullName>
    </submittedName>
</protein>
<organism evidence="3 4">
    <name type="scientific">Comamonas kerstersii</name>
    <dbReference type="NCBI Taxonomy" id="225992"/>
    <lineage>
        <taxon>Bacteria</taxon>
        <taxon>Pseudomonadati</taxon>
        <taxon>Pseudomonadota</taxon>
        <taxon>Betaproteobacteria</taxon>
        <taxon>Burkholderiales</taxon>
        <taxon>Comamonadaceae</taxon>
        <taxon>Comamonas</taxon>
    </lineage>
</organism>
<accession>A0A1V3TPE2</accession>
<evidence type="ECO:0000313" key="2">
    <source>
        <dbReference type="EMBL" id="AQZ97236.1"/>
    </source>
</evidence>
<reference evidence="2 5" key="2">
    <citation type="submission" date="2017-03" db="EMBL/GenBank/DDBJ databases">
        <title>Rapid Whole Genome Sequencing of Comamonas kerstersii Causing Continuous ambulatory Peritoneal Dialysis-Associated Peritonitis.</title>
        <authorList>
            <person name="Zheng B."/>
        </authorList>
    </citation>
    <scope>NUCLEOTIDE SEQUENCE [LARGE SCALE GENOMIC DNA]</scope>
    <source>
        <strain evidence="2 5">8943</strain>
    </source>
</reference>
<dbReference type="RefSeq" id="WP_054067448.1">
    <property type="nucleotide sequence ID" value="NZ_CATYED010000002.1"/>
</dbReference>
<dbReference type="STRING" id="225992.B5M06_02115"/>
<dbReference type="Pfam" id="PF16137">
    <property type="entry name" value="DUF4845"/>
    <property type="match status" value="1"/>
</dbReference>